<dbReference type="EMBL" id="JAMQGM010000029">
    <property type="protein sequence ID" value="MCM2578438.1"/>
    <property type="molecule type" value="Genomic_DNA"/>
</dbReference>
<name>A0ABT0X7D2_9ACTN</name>
<organism evidence="1 2">
    <name type="scientific">Streptomyces meridianus</name>
    <dbReference type="NCBI Taxonomy" id="2938945"/>
    <lineage>
        <taxon>Bacteria</taxon>
        <taxon>Bacillati</taxon>
        <taxon>Actinomycetota</taxon>
        <taxon>Actinomycetes</taxon>
        <taxon>Kitasatosporales</taxon>
        <taxon>Streptomycetaceae</taxon>
        <taxon>Streptomyces</taxon>
    </lineage>
</organism>
<keyword evidence="2" id="KW-1185">Reference proteome</keyword>
<comment type="caution">
    <text evidence="1">The sequence shown here is derived from an EMBL/GenBank/DDBJ whole genome shotgun (WGS) entry which is preliminary data.</text>
</comment>
<sequence>MNCYDCHATGSDTTAVAACRTCGAGICGDHAHSRPETLHRISGTGVATLPRSARRITCGTCTAAETRL</sequence>
<dbReference type="RefSeq" id="WP_251415002.1">
    <property type="nucleotide sequence ID" value="NZ_JAMQGM010000029.1"/>
</dbReference>
<reference evidence="1" key="1">
    <citation type="journal article" date="2023" name="Int. J. Syst. Evol. Microbiol.">
        <title>Streptomyces meridianus sp. nov. isolated from brackish water of the Tagus estuary in Alcochete, Portugal.</title>
        <authorList>
            <person name="Santos J.D.N."/>
            <person name="Klimek D."/>
            <person name="Calusinska M."/>
            <person name="Lobo Da Cunha A."/>
            <person name="Catita J."/>
            <person name="Goncalves H."/>
            <person name="Gonzalez I."/>
            <person name="Reyes F."/>
            <person name="Lage O.M."/>
        </authorList>
    </citation>
    <scope>NUCLEOTIDE SEQUENCE</scope>
    <source>
        <strain evidence="1">MTZ3.1</strain>
    </source>
</reference>
<gene>
    <name evidence="1" type="ORF">M1E25_13890</name>
</gene>
<evidence type="ECO:0000313" key="1">
    <source>
        <dbReference type="EMBL" id="MCM2578438.1"/>
    </source>
</evidence>
<evidence type="ECO:0000313" key="2">
    <source>
        <dbReference type="Proteomes" id="UP001167160"/>
    </source>
</evidence>
<dbReference type="Proteomes" id="UP001167160">
    <property type="component" value="Unassembled WGS sequence"/>
</dbReference>
<proteinExistence type="predicted"/>
<protein>
    <submittedName>
        <fullName evidence="1">DUF2180 family protein</fullName>
    </submittedName>
</protein>
<accession>A0ABT0X7D2</accession>
<dbReference type="Pfam" id="PF09947">
    <property type="entry name" value="DUF2180"/>
    <property type="match status" value="1"/>
</dbReference>
<dbReference type="InterPro" id="IPR017211">
    <property type="entry name" value="UCP037465_Znf"/>
</dbReference>